<dbReference type="PIRSF" id="PIRSF039117">
    <property type="entry name" value="KaiC"/>
    <property type="match status" value="1"/>
</dbReference>
<dbReference type="KEGG" id="mic:Mic7113_5835"/>
<dbReference type="AlphaFoldDB" id="K9WMN3"/>
<keyword evidence="4" id="KW-0677">Repeat</keyword>
<dbReference type="PANTHER" id="PTHR42926">
    <property type="match status" value="1"/>
</dbReference>
<evidence type="ECO:0000256" key="5">
    <source>
        <dbReference type="ARBA" id="ARBA00022777"/>
    </source>
</evidence>
<dbReference type="OrthoDB" id="9787927at2"/>
<dbReference type="CDD" id="cd19484">
    <property type="entry name" value="KaiC_C"/>
    <property type="match status" value="1"/>
</dbReference>
<evidence type="ECO:0000256" key="3">
    <source>
        <dbReference type="ARBA" id="ARBA00022679"/>
    </source>
</evidence>
<dbReference type="HOGENOM" id="CLU_023669_4_1_3"/>
<dbReference type="InterPro" id="IPR003593">
    <property type="entry name" value="AAA+_ATPase"/>
</dbReference>
<dbReference type="SUPFAM" id="SSF52540">
    <property type="entry name" value="P-loop containing nucleoside triphosphate hydrolases"/>
    <property type="match status" value="2"/>
</dbReference>
<keyword evidence="2" id="KW-0597">Phosphoprotein</keyword>
<dbReference type="NCBIfam" id="NF006799">
    <property type="entry name" value="PRK09302.1"/>
    <property type="match status" value="1"/>
</dbReference>
<dbReference type="GO" id="GO:0005524">
    <property type="term" value="F:ATP binding"/>
    <property type="evidence" value="ECO:0007669"/>
    <property type="project" value="InterPro"/>
</dbReference>
<feature type="domain" description="KaiC" evidence="8">
    <location>
        <begin position="16"/>
        <end position="255"/>
    </location>
</feature>
<reference evidence="9 10" key="1">
    <citation type="submission" date="2012-06" db="EMBL/GenBank/DDBJ databases">
        <title>Finished chromosome of genome of Microcoleus sp. PCC 7113.</title>
        <authorList>
            <consortium name="US DOE Joint Genome Institute"/>
            <person name="Gugger M."/>
            <person name="Coursin T."/>
            <person name="Rippka R."/>
            <person name="Tandeau De Marsac N."/>
            <person name="Huntemann M."/>
            <person name="Wei C.-L."/>
            <person name="Han J."/>
            <person name="Detter J.C."/>
            <person name="Han C."/>
            <person name="Tapia R."/>
            <person name="Chen A."/>
            <person name="Kyrpides N."/>
            <person name="Mavromatis K."/>
            <person name="Markowitz V."/>
            <person name="Szeto E."/>
            <person name="Ivanova N."/>
            <person name="Pagani I."/>
            <person name="Pati A."/>
            <person name="Goodwin L."/>
            <person name="Nordberg H.P."/>
            <person name="Cantor M.N."/>
            <person name="Hua S.X."/>
            <person name="Woyke T."/>
            <person name="Kerfeld C.A."/>
        </authorList>
    </citation>
    <scope>NUCLEOTIDE SEQUENCE [LARGE SCALE GENOMIC DNA]</scope>
    <source>
        <strain evidence="9 10">PCC 7113</strain>
    </source>
</reference>
<dbReference type="EC" id="2.7.11.1" evidence="1"/>
<accession>K9WMN3</accession>
<dbReference type="PATRIC" id="fig|1173027.3.peg.6461"/>
<dbReference type="InterPro" id="IPR014774">
    <property type="entry name" value="KaiC-like_dom"/>
</dbReference>
<dbReference type="CDD" id="cd19485">
    <property type="entry name" value="KaiC-N"/>
    <property type="match status" value="1"/>
</dbReference>
<sequence length="575" mass="64241">MAQLNTATTLYKNQLLKCPTGIQGLDEITAGGLPLGRPTLVCGTAGCGKTLMGMEFLIRGALEYDEPGVFMAFEETAEELTQNVASLGWDLEQLTAEEKISIDYVHIDPNEIEETGEYNLEALFIRLGYAIDTIKAKRVVLDTIEVLFAGLSNASLVRAELRRLFRWLKTKGVTAIITGEKGENSLTRHGLEEYVSDCVIRLEQRIQDEVSTRRLQIVKYRGSAHSSNEYPFLIDQNGISVLPITSVGLDHDISTERISTGIERLDTMLGGKGYFRGSSILITGTAGTGKSTLAAHFAQATCQRGERCLYLAFEEAPQQILRNMSSIGLDLEPFLNQGLLRFQATRPTAYGLELHLAKIHRWISELQPSVVIIDPMSNLHLGGNMTQAKGFLFRLIDFLKSQQITVLFTNLTPGGSALEHTDMGVSSLMDTWLEVRIQEGNGERNRVLFVLKSRGMEHSNQMREFRLTPQGIELFDVYLGSEKVLTGAARAIQEAKEKAASLNRQQEFERKRRELERKKAIAQSQIAALQAQIETEAEELEVMIQQEEVQQNLSLQDRTTIAQLRKADQADDLFR</sequence>
<keyword evidence="5" id="KW-0418">Kinase</keyword>
<keyword evidence="10" id="KW-1185">Reference proteome</keyword>
<keyword evidence="6" id="KW-0378">Hydrolase</keyword>
<dbReference type="EMBL" id="CP003630">
    <property type="protein sequence ID" value="AFZ21453.1"/>
    <property type="molecule type" value="Genomic_DNA"/>
</dbReference>
<name>K9WMN3_9CYAN</name>
<dbReference type="InterPro" id="IPR047221">
    <property type="entry name" value="KaiC_N"/>
</dbReference>
<proteinExistence type="predicted"/>
<evidence type="ECO:0000259" key="8">
    <source>
        <dbReference type="PROSITE" id="PS51146"/>
    </source>
</evidence>
<dbReference type="STRING" id="1173027.Mic7113_5835"/>
<gene>
    <name evidence="9" type="ORF">Mic7113_5835</name>
</gene>
<dbReference type="InterPro" id="IPR047222">
    <property type="entry name" value="KaiC_C"/>
</dbReference>
<dbReference type="InterPro" id="IPR010624">
    <property type="entry name" value="KaiC_dom"/>
</dbReference>
<dbReference type="Gene3D" id="3.40.50.300">
    <property type="entry name" value="P-loop containing nucleotide triphosphate hydrolases"/>
    <property type="match status" value="2"/>
</dbReference>
<feature type="domain" description="KaiC" evidence="8">
    <location>
        <begin position="256"/>
        <end position="488"/>
    </location>
</feature>
<evidence type="ECO:0000256" key="2">
    <source>
        <dbReference type="ARBA" id="ARBA00022553"/>
    </source>
</evidence>
<dbReference type="GO" id="GO:0016787">
    <property type="term" value="F:hydrolase activity"/>
    <property type="evidence" value="ECO:0007669"/>
    <property type="project" value="UniProtKB-KW"/>
</dbReference>
<feature type="coiled-coil region" evidence="7">
    <location>
        <begin position="485"/>
        <end position="550"/>
    </location>
</feature>
<keyword evidence="3" id="KW-0808">Transferase</keyword>
<dbReference type="GO" id="GO:0004674">
    <property type="term" value="F:protein serine/threonine kinase activity"/>
    <property type="evidence" value="ECO:0007669"/>
    <property type="project" value="UniProtKB-EC"/>
</dbReference>
<dbReference type="PANTHER" id="PTHR42926:SF1">
    <property type="entry name" value="CIRCADIAN CLOCK OSCILLATOR PROTEIN KAIC 1"/>
    <property type="match status" value="1"/>
</dbReference>
<protein>
    <recommendedName>
        <fullName evidence="1">non-specific serine/threonine protein kinase</fullName>
        <ecNumber evidence="1">2.7.11.1</ecNumber>
    </recommendedName>
</protein>
<organism evidence="9 10">
    <name type="scientific">Allocoleopsis franciscana PCC 7113</name>
    <dbReference type="NCBI Taxonomy" id="1173027"/>
    <lineage>
        <taxon>Bacteria</taxon>
        <taxon>Bacillati</taxon>
        <taxon>Cyanobacteriota</taxon>
        <taxon>Cyanophyceae</taxon>
        <taxon>Coleofasciculales</taxon>
        <taxon>Coleofasciculaceae</taxon>
        <taxon>Allocoleopsis</taxon>
        <taxon>Allocoleopsis franciscana</taxon>
    </lineage>
</organism>
<dbReference type="Pfam" id="PF06745">
    <property type="entry name" value="ATPase"/>
    <property type="match status" value="2"/>
</dbReference>
<dbReference type="PROSITE" id="PS51146">
    <property type="entry name" value="KAIC"/>
    <property type="match status" value="2"/>
</dbReference>
<dbReference type="PRINTS" id="PR01874">
    <property type="entry name" value="DNAREPAIRADA"/>
</dbReference>
<dbReference type="SMART" id="SM00382">
    <property type="entry name" value="AAA"/>
    <property type="match status" value="1"/>
</dbReference>
<evidence type="ECO:0000256" key="1">
    <source>
        <dbReference type="ARBA" id="ARBA00012513"/>
    </source>
</evidence>
<evidence type="ECO:0000256" key="6">
    <source>
        <dbReference type="ARBA" id="ARBA00022801"/>
    </source>
</evidence>
<evidence type="ECO:0000256" key="4">
    <source>
        <dbReference type="ARBA" id="ARBA00022737"/>
    </source>
</evidence>
<dbReference type="Proteomes" id="UP000010471">
    <property type="component" value="Chromosome"/>
</dbReference>
<evidence type="ECO:0000256" key="7">
    <source>
        <dbReference type="SAM" id="Coils"/>
    </source>
</evidence>
<evidence type="ECO:0000313" key="10">
    <source>
        <dbReference type="Proteomes" id="UP000010471"/>
    </source>
</evidence>
<dbReference type="InterPro" id="IPR051347">
    <property type="entry name" value="Circadian_clock_KaiC-rel"/>
</dbReference>
<dbReference type="eggNOG" id="COG0467">
    <property type="taxonomic scope" value="Bacteria"/>
</dbReference>
<dbReference type="RefSeq" id="WP_015185582.1">
    <property type="nucleotide sequence ID" value="NC_019738.1"/>
</dbReference>
<evidence type="ECO:0000313" key="9">
    <source>
        <dbReference type="EMBL" id="AFZ21453.1"/>
    </source>
</evidence>
<keyword evidence="7" id="KW-0175">Coiled coil</keyword>
<dbReference type="InterPro" id="IPR027417">
    <property type="entry name" value="P-loop_NTPase"/>
</dbReference>
<dbReference type="InterPro" id="IPR030665">
    <property type="entry name" value="KaiC"/>
</dbReference>